<dbReference type="Proteomes" id="UP001055125">
    <property type="component" value="Unassembled WGS sequence"/>
</dbReference>
<sequence>MLASHNSLVLYGFFLVVGGLLLGLRARRAADGPTKSQHLTLAGVIVVTGLGFWAASLTMDH</sequence>
<reference evidence="2" key="2">
    <citation type="submission" date="2021-08" db="EMBL/GenBank/DDBJ databases">
        <authorList>
            <person name="Tani A."/>
            <person name="Ola A."/>
            <person name="Ogura Y."/>
            <person name="Katsura K."/>
            <person name="Hayashi T."/>
        </authorList>
    </citation>
    <scope>NUCLEOTIDE SEQUENCE</scope>
    <source>
        <strain evidence="2">DSM 19015</strain>
    </source>
</reference>
<evidence type="ECO:0008006" key="4">
    <source>
        <dbReference type="Google" id="ProtNLM"/>
    </source>
</evidence>
<evidence type="ECO:0000256" key="1">
    <source>
        <dbReference type="SAM" id="Phobius"/>
    </source>
</evidence>
<reference evidence="2" key="1">
    <citation type="journal article" date="2021" name="Front. Microbiol.">
        <title>Comprehensive Comparative Genomics and Phenotyping of Methylobacterium Species.</title>
        <authorList>
            <person name="Alessa O."/>
            <person name="Ogura Y."/>
            <person name="Fujitani Y."/>
            <person name="Takami H."/>
            <person name="Hayashi T."/>
            <person name="Sahin N."/>
            <person name="Tani A."/>
        </authorList>
    </citation>
    <scope>NUCLEOTIDE SEQUENCE</scope>
    <source>
        <strain evidence="2">DSM 19015</strain>
    </source>
</reference>
<dbReference type="RefSeq" id="WP_238245599.1">
    <property type="nucleotide sequence ID" value="NZ_BPQP01000062.1"/>
</dbReference>
<dbReference type="EMBL" id="BPQP01000062">
    <property type="protein sequence ID" value="GJD96494.1"/>
    <property type="molecule type" value="Genomic_DNA"/>
</dbReference>
<keyword evidence="1" id="KW-1133">Transmembrane helix</keyword>
<accession>A0ABQ4S3L0</accession>
<keyword evidence="1" id="KW-0472">Membrane</keyword>
<keyword evidence="3" id="KW-1185">Reference proteome</keyword>
<protein>
    <recommendedName>
        <fullName evidence="4">Diguanylate cyclase</fullName>
    </recommendedName>
</protein>
<name>A0ABQ4S3L0_9HYPH</name>
<feature type="transmembrane region" description="Helical" evidence="1">
    <location>
        <begin position="6"/>
        <end position="26"/>
    </location>
</feature>
<gene>
    <name evidence="2" type="ORF">OCOJLMKI_3715</name>
</gene>
<comment type="caution">
    <text evidence="2">The sequence shown here is derived from an EMBL/GenBank/DDBJ whole genome shotgun (WGS) entry which is preliminary data.</text>
</comment>
<proteinExistence type="predicted"/>
<evidence type="ECO:0000313" key="3">
    <source>
        <dbReference type="Proteomes" id="UP001055125"/>
    </source>
</evidence>
<evidence type="ECO:0000313" key="2">
    <source>
        <dbReference type="EMBL" id="GJD96494.1"/>
    </source>
</evidence>
<organism evidence="2 3">
    <name type="scientific">Methylobacterium iners</name>
    <dbReference type="NCBI Taxonomy" id="418707"/>
    <lineage>
        <taxon>Bacteria</taxon>
        <taxon>Pseudomonadati</taxon>
        <taxon>Pseudomonadota</taxon>
        <taxon>Alphaproteobacteria</taxon>
        <taxon>Hyphomicrobiales</taxon>
        <taxon>Methylobacteriaceae</taxon>
        <taxon>Methylobacterium</taxon>
    </lineage>
</organism>
<keyword evidence="1" id="KW-0812">Transmembrane</keyword>
<feature type="transmembrane region" description="Helical" evidence="1">
    <location>
        <begin position="38"/>
        <end position="59"/>
    </location>
</feature>